<proteinExistence type="predicted"/>
<gene>
    <name evidence="1" type="ORF">WMO66_07905</name>
</gene>
<dbReference type="EMBL" id="JBBMFF010000217">
    <property type="protein sequence ID" value="MEQ2511168.1"/>
    <property type="molecule type" value="Genomic_DNA"/>
</dbReference>
<sequence length="237" mass="26004">MELTVVLAGIPVRLSLRSPAYAACFQPFWTEADPVAAVRVPEDALKEAAPHYEAGTTPEQVEYLELGPRVCDALLPYGRILFHGAAILWRGRVWVFTANSGTGKTTQYMLWKLCFGSEIKILNGDKPLLEFREGGILVHPSPWRGKEGLGSLDAAPLGGIILLEQSEENRMRRLLPAEAAGPLLTQLLFTRKNADDVRAACALEERLLAQVPVWLLQNRGDAASAALCRDTLMEAQT</sequence>
<protein>
    <recommendedName>
        <fullName evidence="3">SynChlorMet cassette protein ScmC</fullName>
    </recommendedName>
</protein>
<dbReference type="SUPFAM" id="SSF53795">
    <property type="entry name" value="PEP carboxykinase-like"/>
    <property type="match status" value="1"/>
</dbReference>
<evidence type="ECO:0000313" key="2">
    <source>
        <dbReference type="Proteomes" id="UP001491552"/>
    </source>
</evidence>
<evidence type="ECO:0008006" key="3">
    <source>
        <dbReference type="Google" id="ProtNLM"/>
    </source>
</evidence>
<dbReference type="Proteomes" id="UP001491552">
    <property type="component" value="Unassembled WGS sequence"/>
</dbReference>
<keyword evidence="2" id="KW-1185">Reference proteome</keyword>
<accession>A0ABV1G6X4</accession>
<organism evidence="1 2">
    <name type="scientific">Faecousia intestinalis</name>
    <dbReference type="NCBI Taxonomy" id="3133167"/>
    <lineage>
        <taxon>Bacteria</taxon>
        <taxon>Bacillati</taxon>
        <taxon>Bacillota</taxon>
        <taxon>Clostridia</taxon>
        <taxon>Eubacteriales</taxon>
        <taxon>Oscillospiraceae</taxon>
        <taxon>Faecousia</taxon>
    </lineage>
</organism>
<comment type="caution">
    <text evidence="1">The sequence shown here is derived from an EMBL/GenBank/DDBJ whole genome shotgun (WGS) entry which is preliminary data.</text>
</comment>
<reference evidence="1 2" key="1">
    <citation type="submission" date="2024-03" db="EMBL/GenBank/DDBJ databases">
        <title>Human intestinal bacterial collection.</title>
        <authorList>
            <person name="Pauvert C."/>
            <person name="Hitch T.C.A."/>
            <person name="Clavel T."/>
        </authorList>
    </citation>
    <scope>NUCLEOTIDE SEQUENCE [LARGE SCALE GENOMIC DNA]</scope>
    <source>
        <strain evidence="1 2">CLA-AA-H192</strain>
    </source>
</reference>
<evidence type="ECO:0000313" key="1">
    <source>
        <dbReference type="EMBL" id="MEQ2511168.1"/>
    </source>
</evidence>
<name>A0ABV1G6X4_9FIRM</name>
<dbReference type="RefSeq" id="WP_349135881.1">
    <property type="nucleotide sequence ID" value="NZ_JBBMFF010000217.1"/>
</dbReference>